<feature type="domain" description="Type II secretion system protein GspF" evidence="8">
    <location>
        <begin position="3"/>
        <end position="125"/>
    </location>
</feature>
<dbReference type="InterPro" id="IPR042094">
    <property type="entry name" value="T2SS_GspF_sf"/>
</dbReference>
<dbReference type="InterPro" id="IPR018076">
    <property type="entry name" value="T2SS_GspF_dom"/>
</dbReference>
<keyword evidence="5 7" id="KW-1133">Transmembrane helix</keyword>
<keyword evidence="4 7" id="KW-0812">Transmembrane</keyword>
<name>A0ABT7PJ94_9BACT</name>
<organism evidence="9 10">
    <name type="scientific">Roseiconus lacunae</name>
    <dbReference type="NCBI Taxonomy" id="2605694"/>
    <lineage>
        <taxon>Bacteria</taxon>
        <taxon>Pseudomonadati</taxon>
        <taxon>Planctomycetota</taxon>
        <taxon>Planctomycetia</taxon>
        <taxon>Pirellulales</taxon>
        <taxon>Pirellulaceae</taxon>
        <taxon>Roseiconus</taxon>
    </lineage>
</organism>
<evidence type="ECO:0000256" key="5">
    <source>
        <dbReference type="ARBA" id="ARBA00022989"/>
    </source>
</evidence>
<dbReference type="PANTHER" id="PTHR30012:SF0">
    <property type="entry name" value="TYPE II SECRETION SYSTEM PROTEIN F-RELATED"/>
    <property type="match status" value="1"/>
</dbReference>
<feature type="transmembrane region" description="Helical" evidence="7">
    <location>
        <begin position="154"/>
        <end position="173"/>
    </location>
</feature>
<dbReference type="Gene3D" id="1.20.81.30">
    <property type="entry name" value="Type II secretion system (T2SS), domain F"/>
    <property type="match status" value="2"/>
</dbReference>
<dbReference type="Pfam" id="PF00482">
    <property type="entry name" value="T2SSF"/>
    <property type="match status" value="2"/>
</dbReference>
<dbReference type="InterPro" id="IPR003004">
    <property type="entry name" value="GspF/PilC"/>
</dbReference>
<dbReference type="PRINTS" id="PR00812">
    <property type="entry name" value="BCTERIALGSPF"/>
</dbReference>
<dbReference type="RefSeq" id="WP_289164222.1">
    <property type="nucleotide sequence ID" value="NZ_JASZZN010000009.1"/>
</dbReference>
<evidence type="ECO:0000256" key="4">
    <source>
        <dbReference type="ARBA" id="ARBA00022692"/>
    </source>
</evidence>
<evidence type="ECO:0000259" key="8">
    <source>
        <dbReference type="Pfam" id="PF00482"/>
    </source>
</evidence>
<keyword evidence="10" id="KW-1185">Reference proteome</keyword>
<evidence type="ECO:0000256" key="7">
    <source>
        <dbReference type="SAM" id="Phobius"/>
    </source>
</evidence>
<evidence type="ECO:0000313" key="10">
    <source>
        <dbReference type="Proteomes" id="UP001239462"/>
    </source>
</evidence>
<gene>
    <name evidence="9" type="ORF">QTN89_14095</name>
</gene>
<dbReference type="EMBL" id="JASZZN010000009">
    <property type="protein sequence ID" value="MDM4016572.1"/>
    <property type="molecule type" value="Genomic_DNA"/>
</dbReference>
<feature type="transmembrane region" description="Helical" evidence="7">
    <location>
        <begin position="98"/>
        <end position="124"/>
    </location>
</feature>
<evidence type="ECO:0000313" key="9">
    <source>
        <dbReference type="EMBL" id="MDM4016572.1"/>
    </source>
</evidence>
<protein>
    <submittedName>
        <fullName evidence="9">Type II secretion system F family protein</fullName>
    </submittedName>
</protein>
<reference evidence="9 10" key="1">
    <citation type="submission" date="2023-06" db="EMBL/GenBank/DDBJ databases">
        <title>Roseiconus lacunae JC819 isolated from Gulf of Mannar region, Tamil Nadu.</title>
        <authorList>
            <person name="Pk S."/>
            <person name="Ch S."/>
            <person name="Ch V.R."/>
        </authorList>
    </citation>
    <scope>NUCLEOTIDE SEQUENCE [LARGE SCALE GENOMIC DNA]</scope>
    <source>
        <strain evidence="9 10">JC819</strain>
    </source>
</reference>
<evidence type="ECO:0000256" key="3">
    <source>
        <dbReference type="ARBA" id="ARBA00022475"/>
    </source>
</evidence>
<evidence type="ECO:0000256" key="6">
    <source>
        <dbReference type="ARBA" id="ARBA00023136"/>
    </source>
</evidence>
<sequence>MSLNQLAVMTQNGIEIAEALEHVAQHCKDERLATSLNAIHESVHSGSTFSAALAMHGVYFPRSLPAVIAAAESTGDVPRALAGICTRLRGELEIRTSIWGAMIYPIILILAATVVITALVLGVLPQFDKVFSSLGKPVPPSTQFLLSVGRWGQAYWPFIFVGAAALFVGTIVFRQHDLVRRSFGHLLLYTPFVKEAYRPLIAGRVFRTIAAMVGGGVPLLQAVRLTRNTVSIPAWRSLLSAMEANLIDGLNASEAMQRADFLPVEAAQMMATGERTGRVAEVLEDIGHYYETEGGRKTKRLVIAMEPTIILAMGIVVAGVVMSVMLPLLEVSTVQTY</sequence>
<comment type="similarity">
    <text evidence="2">Belongs to the GSP F family.</text>
</comment>
<evidence type="ECO:0000256" key="2">
    <source>
        <dbReference type="ARBA" id="ARBA00005745"/>
    </source>
</evidence>
<keyword evidence="6 7" id="KW-0472">Membrane</keyword>
<proteinExistence type="inferred from homology"/>
<feature type="domain" description="Type II secretion system protein GspF" evidence="8">
    <location>
        <begin position="206"/>
        <end position="327"/>
    </location>
</feature>
<keyword evidence="3" id="KW-1003">Cell membrane</keyword>
<accession>A0ABT7PJ94</accession>
<feature type="transmembrane region" description="Helical" evidence="7">
    <location>
        <begin position="309"/>
        <end position="329"/>
    </location>
</feature>
<dbReference type="PANTHER" id="PTHR30012">
    <property type="entry name" value="GENERAL SECRETION PATHWAY PROTEIN"/>
    <property type="match status" value="1"/>
</dbReference>
<comment type="caution">
    <text evidence="9">The sequence shown here is derived from an EMBL/GenBank/DDBJ whole genome shotgun (WGS) entry which is preliminary data.</text>
</comment>
<dbReference type="Proteomes" id="UP001239462">
    <property type="component" value="Unassembled WGS sequence"/>
</dbReference>
<comment type="subcellular location">
    <subcellularLocation>
        <location evidence="1">Cell membrane</location>
        <topology evidence="1">Multi-pass membrane protein</topology>
    </subcellularLocation>
</comment>
<evidence type="ECO:0000256" key="1">
    <source>
        <dbReference type="ARBA" id="ARBA00004651"/>
    </source>
</evidence>